<dbReference type="SUPFAM" id="SSF69864">
    <property type="entry name" value="Argininosuccinate synthetase, C-terminal domain"/>
    <property type="match status" value="1"/>
</dbReference>
<dbReference type="AlphaFoldDB" id="A0AAN5Z6Z6"/>
<protein>
    <recommendedName>
        <fullName evidence="2">Arginosuccinate synthase C-terminal domain-containing protein</fullName>
    </recommendedName>
</protein>
<name>A0AAN5Z6Z6_FUSAU</name>
<sequence length="410" mass="45576">MTRIAWDDDGDVSSISSGDSVHTLSSSDFEILDMDEPMSSFETGIMTPSESSFSFTPPGTPSTETNFSAQEKWDDLVVTYRQAVNQVRQIEDEMANLRYRSLQPHISMDVDRFNAHQRSQPQVAMQSLYGINDDMQPSRRCDSTHATLNLVPGAHQLNVELSEAVELSIVQLDTLSGKKTMISLTAKSSGANLKQLLGFWEFSSNAVSFLETLAAFYVFSAISREYKAKELSVVGLNLLSDRKLRDDENLWCREFESGPLDEPENITILEPTFKYDNLVSINGNRLSLFEAIAFLNVEVGKIDWTWLIQTDTKVLEVREDPAAAVIMDALRHLELATLESKALDLKQELEQKWAGEGIAGRWGSTCHIMSDAALASSLVDVSGGVTCNISHTHYLPCKQGVNPKGDTKYT</sequence>
<comment type="caution">
    <text evidence="3">The sequence shown here is derived from an EMBL/GenBank/DDBJ whole genome shotgun (WGS) entry which is preliminary data.</text>
</comment>
<evidence type="ECO:0000313" key="3">
    <source>
        <dbReference type="EMBL" id="KAF5234349.1"/>
    </source>
</evidence>
<feature type="region of interest" description="Disordered" evidence="1">
    <location>
        <begin position="1"/>
        <end position="22"/>
    </location>
</feature>
<dbReference type="InterPro" id="IPR024074">
    <property type="entry name" value="AS_cat/multimer_dom_body"/>
</dbReference>
<dbReference type="EMBL" id="JAAMOD010000233">
    <property type="protein sequence ID" value="KAF5234349.1"/>
    <property type="molecule type" value="Genomic_DNA"/>
</dbReference>
<proteinExistence type="predicted"/>
<dbReference type="Gene3D" id="3.90.1260.10">
    <property type="entry name" value="Argininosuccinate synthetase, chain A, domain 2"/>
    <property type="match status" value="1"/>
</dbReference>
<gene>
    <name evidence="3" type="ORF">FAUST_7672</name>
</gene>
<dbReference type="GO" id="GO:0004055">
    <property type="term" value="F:argininosuccinate synthase activity"/>
    <property type="evidence" value="ECO:0007669"/>
    <property type="project" value="InterPro"/>
</dbReference>
<feature type="compositionally biased region" description="Low complexity" evidence="1">
    <location>
        <begin position="12"/>
        <end position="21"/>
    </location>
</feature>
<dbReference type="Pfam" id="PF20979">
    <property type="entry name" value="Arginosuc_syn_C"/>
    <property type="match status" value="1"/>
</dbReference>
<accession>A0AAN5Z6Z6</accession>
<reference evidence="3 4" key="1">
    <citation type="submission" date="2020-02" db="EMBL/GenBank/DDBJ databases">
        <title>Identification and distribution of gene clusters putatively required for synthesis of sphingolipid metabolism inhibitors in phylogenetically diverse species of the filamentous fungus Fusarium.</title>
        <authorList>
            <person name="Kim H.-S."/>
            <person name="Busman M."/>
            <person name="Brown D.W."/>
            <person name="Divon H."/>
            <person name="Uhlig S."/>
            <person name="Proctor R.H."/>
        </authorList>
    </citation>
    <scope>NUCLEOTIDE SEQUENCE [LARGE SCALE GENOMIC DNA]</scope>
    <source>
        <strain evidence="3 4">NRRL 2903</strain>
    </source>
</reference>
<evidence type="ECO:0000313" key="4">
    <source>
        <dbReference type="Proteomes" id="UP000537989"/>
    </source>
</evidence>
<keyword evidence="4" id="KW-1185">Reference proteome</keyword>
<dbReference type="InterPro" id="IPR048268">
    <property type="entry name" value="Arginosuc_syn_C"/>
</dbReference>
<evidence type="ECO:0000256" key="1">
    <source>
        <dbReference type="SAM" id="MobiDB-lite"/>
    </source>
</evidence>
<feature type="domain" description="Arginosuccinate synthase C-terminal" evidence="2">
    <location>
        <begin position="258"/>
        <end position="388"/>
    </location>
</feature>
<organism evidence="3 4">
    <name type="scientific">Fusarium austroamericanum</name>
    <dbReference type="NCBI Taxonomy" id="282268"/>
    <lineage>
        <taxon>Eukaryota</taxon>
        <taxon>Fungi</taxon>
        <taxon>Dikarya</taxon>
        <taxon>Ascomycota</taxon>
        <taxon>Pezizomycotina</taxon>
        <taxon>Sordariomycetes</taxon>
        <taxon>Hypocreomycetidae</taxon>
        <taxon>Hypocreales</taxon>
        <taxon>Nectriaceae</taxon>
        <taxon>Fusarium</taxon>
    </lineage>
</organism>
<evidence type="ECO:0000259" key="2">
    <source>
        <dbReference type="Pfam" id="PF20979"/>
    </source>
</evidence>
<dbReference type="Proteomes" id="UP000537989">
    <property type="component" value="Unassembled WGS sequence"/>
</dbReference>